<dbReference type="Proteomes" id="UP000464865">
    <property type="component" value="Chromosome M15-11"/>
</dbReference>
<dbReference type="AlphaFoldDB" id="A0A7L5BGX7"/>
<evidence type="ECO:0000313" key="2">
    <source>
        <dbReference type="Proteomes" id="UP000464865"/>
    </source>
</evidence>
<name>A0A7L5BGX7_9HYPH</name>
<evidence type="ECO:0000313" key="1">
    <source>
        <dbReference type="EMBL" id="QIB38150.1"/>
    </source>
</evidence>
<organism evidence="1 2">
    <name type="scientific">Rhizobium oryzihabitans</name>
    <dbReference type="NCBI Taxonomy" id="2267833"/>
    <lineage>
        <taxon>Bacteria</taxon>
        <taxon>Pseudomonadati</taxon>
        <taxon>Pseudomonadota</taxon>
        <taxon>Alphaproteobacteria</taxon>
        <taxon>Hyphomicrobiales</taxon>
        <taxon>Rhizobiaceae</taxon>
        <taxon>Rhizobium/Agrobacterium group</taxon>
        <taxon>Rhizobium</taxon>
    </lineage>
</organism>
<dbReference type="RefSeq" id="WP_164056327.1">
    <property type="nucleotide sequence ID" value="NZ_CP048632.1"/>
</dbReference>
<accession>A0A7L5BGX7</accession>
<dbReference type="EMBL" id="CP048632">
    <property type="protein sequence ID" value="QIB38150.1"/>
    <property type="molecule type" value="Genomic_DNA"/>
</dbReference>
<gene>
    <name evidence="1" type="ORF">G3A56_09235</name>
</gene>
<protein>
    <submittedName>
        <fullName evidence="1">Uncharacterized protein</fullName>
    </submittedName>
</protein>
<sequence>MNRRARRIAAKNGLEWGVVKPQGTYQELGDNDGRDLLMQVFKAVAGESCIEAFDDETLFNSTMSLIEHGFLKIWFAIDVDQIRVRFDMPHVDQLKGGFS</sequence>
<keyword evidence="2" id="KW-1185">Reference proteome</keyword>
<reference evidence="1 2" key="1">
    <citation type="submission" date="2020-02" db="EMBL/GenBank/DDBJ databases">
        <title>Plant-Promoting Endophytic Bacterium Rhizobium oryzihabitans sp. nov., Isolated from the Root of Rice.</title>
        <authorList>
            <person name="zhao J."/>
            <person name="Zhang G."/>
        </authorList>
    </citation>
    <scope>NUCLEOTIDE SEQUENCE [LARGE SCALE GENOMIC DNA]</scope>
    <source>
        <strain evidence="1 2">M15</strain>
    </source>
</reference>
<proteinExistence type="predicted"/>
<dbReference type="KEGG" id="roy:G3A56_09235"/>